<comment type="caution">
    <text evidence="2">The sequence shown here is derived from an EMBL/GenBank/DDBJ whole genome shotgun (WGS) entry which is preliminary data.</text>
</comment>
<sequence length="80" mass="9161">MYRVRGACEHAVGVGSHAPFGQNKYTTECKVDEQAYELPESKRLPPHMDTGDPKESSVRRRPLGREYLMTKKWANAKQLQ</sequence>
<accession>A0A4C1U5J7</accession>
<dbReference type="Proteomes" id="UP000299102">
    <property type="component" value="Unassembled WGS sequence"/>
</dbReference>
<feature type="region of interest" description="Disordered" evidence="1">
    <location>
        <begin position="38"/>
        <end position="62"/>
    </location>
</feature>
<dbReference type="AlphaFoldDB" id="A0A4C1U5J7"/>
<organism evidence="2 3">
    <name type="scientific">Eumeta variegata</name>
    <name type="common">Bagworm moth</name>
    <name type="synonym">Eumeta japonica</name>
    <dbReference type="NCBI Taxonomy" id="151549"/>
    <lineage>
        <taxon>Eukaryota</taxon>
        <taxon>Metazoa</taxon>
        <taxon>Ecdysozoa</taxon>
        <taxon>Arthropoda</taxon>
        <taxon>Hexapoda</taxon>
        <taxon>Insecta</taxon>
        <taxon>Pterygota</taxon>
        <taxon>Neoptera</taxon>
        <taxon>Endopterygota</taxon>
        <taxon>Lepidoptera</taxon>
        <taxon>Glossata</taxon>
        <taxon>Ditrysia</taxon>
        <taxon>Tineoidea</taxon>
        <taxon>Psychidae</taxon>
        <taxon>Oiketicinae</taxon>
        <taxon>Eumeta</taxon>
    </lineage>
</organism>
<keyword evidence="3" id="KW-1185">Reference proteome</keyword>
<evidence type="ECO:0000256" key="1">
    <source>
        <dbReference type="SAM" id="MobiDB-lite"/>
    </source>
</evidence>
<name>A0A4C1U5J7_EUMVA</name>
<evidence type="ECO:0000313" key="2">
    <source>
        <dbReference type="EMBL" id="GBP21625.1"/>
    </source>
</evidence>
<dbReference type="EMBL" id="BGZK01000130">
    <property type="protein sequence ID" value="GBP21625.1"/>
    <property type="molecule type" value="Genomic_DNA"/>
</dbReference>
<protein>
    <submittedName>
        <fullName evidence="2">Uncharacterized protein</fullName>
    </submittedName>
</protein>
<feature type="compositionally biased region" description="Basic and acidic residues" evidence="1">
    <location>
        <begin position="49"/>
        <end position="58"/>
    </location>
</feature>
<proteinExistence type="predicted"/>
<reference evidence="2 3" key="1">
    <citation type="journal article" date="2019" name="Commun. Biol.">
        <title>The bagworm genome reveals a unique fibroin gene that provides high tensile strength.</title>
        <authorList>
            <person name="Kono N."/>
            <person name="Nakamura H."/>
            <person name="Ohtoshi R."/>
            <person name="Tomita M."/>
            <person name="Numata K."/>
            <person name="Arakawa K."/>
        </authorList>
    </citation>
    <scope>NUCLEOTIDE SEQUENCE [LARGE SCALE GENOMIC DNA]</scope>
</reference>
<gene>
    <name evidence="2" type="ORF">EVAR_9810_1</name>
</gene>
<evidence type="ECO:0000313" key="3">
    <source>
        <dbReference type="Proteomes" id="UP000299102"/>
    </source>
</evidence>